<dbReference type="AlphaFoldDB" id="A0A1T5A654"/>
<sequence length="720" mass="81859">MTDTTKRSHGLPARPAAAGWLAKAVLWLALCLPFCTLAETPGWWRRNNLRVVQTNLPDFIAAEIDPDDFVADLQDMAANTLIINVGGIMAFYPTKLEYHYRNRHAADNLIGDIVKKCHERAIKVIVRVDFSRLHKQVFDKHPDWCYRSADGERMVNDDIYVVSINAPYVQEKAFEIIEEIMDMYPIDGIFLNMPGYQTSNAYTGEYFGIDHNPFERERFAQFSGGLDLPKKEDRQDPVFLRYLEYKQAVLDRWAERLHQVVKGKNPQIAICTYTDKFVDIIRHESQRNASIPYWPYTASDNVANTLGTYPGHIVSNASIQQISFRSRFNAVEPEEVRIRLYENIANGSGLDVSMMGQIAGNADARNFDVMREVYRFHRDHERYYGRYTSEAKVAVLSPSLWVHGDMAEEYRGLQLMLKEAHIPFDIIGHYTLHRQPDRLKQYKAIVVPSIAGFNPADLAVLASAARSGTSLIATNRAFINHPDFLEQFFGAVPVEGEYDGTGNYLWVDTQDGFAGLPKQTMLSWQYNLGRYKFPTAKTLFPILSKGRPGPPENVGGHEDTGYAAAAMKATGKSTHVLLPGHIGKLYFQTGYEQYKLLWLALLEKAYPQAGEVIKTNAPAKVELIWKAFHWNDEAVNEQRQPDGHILHVINLSGYNGNTYFAPYPIHNTELDVLLEQKPAKVYTLKGNTELPFSWKNHRLTFSLPRLEDYEAVVVVPEVGQ</sequence>
<dbReference type="CDD" id="cd03143">
    <property type="entry name" value="A4_beta-galactosidase_middle_domain"/>
    <property type="match status" value="1"/>
</dbReference>
<dbReference type="RefSeq" id="WP_079715329.1">
    <property type="nucleotide sequence ID" value="NZ_FUYS01000001.1"/>
</dbReference>
<dbReference type="InterPro" id="IPR028212">
    <property type="entry name" value="GHL6"/>
</dbReference>
<dbReference type="Gene3D" id="3.20.20.80">
    <property type="entry name" value="Glycosidases"/>
    <property type="match status" value="1"/>
</dbReference>
<dbReference type="GO" id="GO:0016787">
    <property type="term" value="F:hydrolase activity"/>
    <property type="evidence" value="ECO:0007669"/>
    <property type="project" value="UniProtKB-KW"/>
</dbReference>
<organism evidence="1 2">
    <name type="scientific">Parapedobacter luteus</name>
    <dbReference type="NCBI Taxonomy" id="623280"/>
    <lineage>
        <taxon>Bacteria</taxon>
        <taxon>Pseudomonadati</taxon>
        <taxon>Bacteroidota</taxon>
        <taxon>Sphingobacteriia</taxon>
        <taxon>Sphingobacteriales</taxon>
        <taxon>Sphingobacteriaceae</taxon>
        <taxon>Parapedobacter</taxon>
    </lineage>
</organism>
<evidence type="ECO:0000313" key="2">
    <source>
        <dbReference type="Proteomes" id="UP000190541"/>
    </source>
</evidence>
<reference evidence="1 2" key="1">
    <citation type="submission" date="2017-02" db="EMBL/GenBank/DDBJ databases">
        <authorList>
            <person name="Peterson S.W."/>
        </authorList>
    </citation>
    <scope>NUCLEOTIDE SEQUENCE [LARGE SCALE GENOMIC DNA]</scope>
    <source>
        <strain evidence="1 2">DSM 22899</strain>
    </source>
</reference>
<dbReference type="Gene3D" id="3.40.50.880">
    <property type="match status" value="1"/>
</dbReference>
<dbReference type="Pfam" id="PF14871">
    <property type="entry name" value="GHL6"/>
    <property type="match status" value="1"/>
</dbReference>
<dbReference type="EMBL" id="FUYS01000001">
    <property type="protein sequence ID" value="SKB30339.1"/>
    <property type="molecule type" value="Genomic_DNA"/>
</dbReference>
<evidence type="ECO:0000313" key="1">
    <source>
        <dbReference type="EMBL" id="SKB30339.1"/>
    </source>
</evidence>
<dbReference type="SUPFAM" id="SSF51445">
    <property type="entry name" value="(Trans)glycosidases"/>
    <property type="match status" value="1"/>
</dbReference>
<dbReference type="InterPro" id="IPR017853">
    <property type="entry name" value="GH"/>
</dbReference>
<keyword evidence="1" id="KW-0378">Hydrolase</keyword>
<name>A0A1T5A654_9SPHI</name>
<protein>
    <submittedName>
        <fullName evidence="1">Hypothetical glycosyl hydrolase 6</fullName>
    </submittedName>
</protein>
<accession>A0A1T5A654</accession>
<dbReference type="Proteomes" id="UP000190541">
    <property type="component" value="Unassembled WGS sequence"/>
</dbReference>
<keyword evidence="2" id="KW-1185">Reference proteome</keyword>
<gene>
    <name evidence="1" type="ORF">SAMN05660226_00618</name>
</gene>
<dbReference type="InterPro" id="IPR029062">
    <property type="entry name" value="Class_I_gatase-like"/>
</dbReference>
<dbReference type="STRING" id="623280.SAMN05660226_00618"/>
<proteinExistence type="predicted"/>
<dbReference type="OrthoDB" id="9780891at2"/>